<evidence type="ECO:0008006" key="2">
    <source>
        <dbReference type="Google" id="ProtNLM"/>
    </source>
</evidence>
<proteinExistence type="predicted"/>
<gene>
    <name evidence="1" type="ORF">HELGO_WM45780</name>
</gene>
<organism evidence="1">
    <name type="scientific">uncultured Thiotrichaceae bacterium</name>
    <dbReference type="NCBI Taxonomy" id="298394"/>
    <lineage>
        <taxon>Bacteria</taxon>
        <taxon>Pseudomonadati</taxon>
        <taxon>Pseudomonadota</taxon>
        <taxon>Gammaproteobacteria</taxon>
        <taxon>Thiotrichales</taxon>
        <taxon>Thiotrichaceae</taxon>
        <taxon>environmental samples</taxon>
    </lineage>
</organism>
<accession>A0A6S6U3A6</accession>
<name>A0A6S6U3A6_9GAMM</name>
<evidence type="ECO:0000313" key="1">
    <source>
        <dbReference type="EMBL" id="CAA6826155.1"/>
    </source>
</evidence>
<protein>
    <recommendedName>
        <fullName evidence="2">Plasmid replication protein RepL domain-containing protein</fullName>
    </recommendedName>
</protein>
<reference evidence="1" key="1">
    <citation type="submission" date="2020-01" db="EMBL/GenBank/DDBJ databases">
        <authorList>
            <person name="Meier V. D."/>
            <person name="Meier V D."/>
        </authorList>
    </citation>
    <scope>NUCLEOTIDE SEQUENCE</scope>
    <source>
        <strain evidence="1">HLG_WM_MAG_09</strain>
    </source>
</reference>
<dbReference type="EMBL" id="CACVAT010000419">
    <property type="protein sequence ID" value="CAA6826155.1"/>
    <property type="molecule type" value="Genomic_DNA"/>
</dbReference>
<dbReference type="AlphaFoldDB" id="A0A6S6U3A6"/>
<sequence length="117" mass="13870">MAKQHRYEQPIFEYEYELAMKLTSQENAFFQLLSLQANSKTNRVKPDSDEKKAIMEKLGSTSEDPVRMANKIINKLIEKDVMKRVERGSFLLNPKFRHKQNNTFSYTRFEVEYGQLD</sequence>